<protein>
    <submittedName>
        <fullName evidence="2">DUF4169 family protein</fullName>
    </submittedName>
</protein>
<proteinExistence type="predicted"/>
<evidence type="ECO:0000256" key="1">
    <source>
        <dbReference type="SAM" id="MobiDB-lite"/>
    </source>
</evidence>
<feature type="compositionally biased region" description="Basic and acidic residues" evidence="1">
    <location>
        <begin position="18"/>
        <end position="59"/>
    </location>
</feature>
<evidence type="ECO:0000313" key="3">
    <source>
        <dbReference type="Proteomes" id="UP000639775"/>
    </source>
</evidence>
<dbReference type="EMBL" id="JAAORB010000003">
    <property type="protein sequence ID" value="NHQ73530.1"/>
    <property type="molecule type" value="Genomic_DNA"/>
</dbReference>
<dbReference type="RefSeq" id="WP_167193434.1">
    <property type="nucleotide sequence ID" value="NZ_JAAORB010000003.1"/>
</dbReference>
<sequence length="59" mass="6878">MGNVINLNQFRKKKARAERRVQADENAVRHGRSKADKDHDAAQAEKSRDQHEAHKREDE</sequence>
<accession>A0A967B910</accession>
<name>A0A967B910_9RHOB</name>
<dbReference type="AlphaFoldDB" id="A0A967B910"/>
<dbReference type="Pfam" id="PF13770">
    <property type="entry name" value="DUF4169"/>
    <property type="match status" value="1"/>
</dbReference>
<keyword evidence="3" id="KW-1185">Reference proteome</keyword>
<dbReference type="Proteomes" id="UP000639775">
    <property type="component" value="Unassembled WGS sequence"/>
</dbReference>
<comment type="caution">
    <text evidence="2">The sequence shown here is derived from an EMBL/GenBank/DDBJ whole genome shotgun (WGS) entry which is preliminary data.</text>
</comment>
<evidence type="ECO:0000313" key="2">
    <source>
        <dbReference type="EMBL" id="NHQ73530.1"/>
    </source>
</evidence>
<dbReference type="InterPro" id="IPR025227">
    <property type="entry name" value="DUF4169"/>
</dbReference>
<gene>
    <name evidence="2" type="ORF">HAT86_03485</name>
</gene>
<feature type="region of interest" description="Disordered" evidence="1">
    <location>
        <begin position="1"/>
        <end position="59"/>
    </location>
</feature>
<reference evidence="2" key="1">
    <citation type="submission" date="2020-03" db="EMBL/GenBank/DDBJ databases">
        <title>Roseovarius gahaiensis sp. nov., isolated from Gahai Saline Lake, China.</title>
        <authorList>
            <person name="Sun X."/>
        </authorList>
    </citation>
    <scope>NUCLEOTIDE SEQUENCE</scope>
    <source>
        <strain evidence="2">GH877</strain>
    </source>
</reference>
<organism evidence="2 3">
    <name type="scientific">Roseovarius gahaiensis</name>
    <dbReference type="NCBI Taxonomy" id="2716691"/>
    <lineage>
        <taxon>Bacteria</taxon>
        <taxon>Pseudomonadati</taxon>
        <taxon>Pseudomonadota</taxon>
        <taxon>Alphaproteobacteria</taxon>
        <taxon>Rhodobacterales</taxon>
        <taxon>Roseobacteraceae</taxon>
        <taxon>Roseovarius</taxon>
    </lineage>
</organism>